<gene>
    <name evidence="2" type="ORF">ACFOUV_05475</name>
</gene>
<sequence>MTTDNNKHNHNEDSLEQKVKEKDPAQDIEPQKEGDTKPKQSKDGK</sequence>
<protein>
    <recommendedName>
        <fullName evidence="4">3-methyladenine DNA glycosylase</fullName>
    </recommendedName>
</protein>
<evidence type="ECO:0000313" key="3">
    <source>
        <dbReference type="Proteomes" id="UP001595772"/>
    </source>
</evidence>
<evidence type="ECO:0000256" key="1">
    <source>
        <dbReference type="SAM" id="MobiDB-lite"/>
    </source>
</evidence>
<proteinExistence type="predicted"/>
<evidence type="ECO:0008006" key="4">
    <source>
        <dbReference type="Google" id="ProtNLM"/>
    </source>
</evidence>
<organism evidence="2 3">
    <name type="scientific">Oceanobacillus longus</name>
    <dbReference type="NCBI Taxonomy" id="930120"/>
    <lineage>
        <taxon>Bacteria</taxon>
        <taxon>Bacillati</taxon>
        <taxon>Bacillota</taxon>
        <taxon>Bacilli</taxon>
        <taxon>Bacillales</taxon>
        <taxon>Bacillaceae</taxon>
        <taxon>Oceanobacillus</taxon>
    </lineage>
</organism>
<comment type="caution">
    <text evidence="2">The sequence shown here is derived from an EMBL/GenBank/DDBJ whole genome shotgun (WGS) entry which is preliminary data.</text>
</comment>
<dbReference type="RefSeq" id="WP_379495779.1">
    <property type="nucleotide sequence ID" value="NZ_JBHSAO010000002.1"/>
</dbReference>
<name>A0ABV8GTQ7_9BACI</name>
<dbReference type="Proteomes" id="UP001595772">
    <property type="component" value="Unassembled WGS sequence"/>
</dbReference>
<dbReference type="EMBL" id="JBHSAO010000002">
    <property type="protein sequence ID" value="MFC4023270.1"/>
    <property type="molecule type" value="Genomic_DNA"/>
</dbReference>
<feature type="region of interest" description="Disordered" evidence="1">
    <location>
        <begin position="1"/>
        <end position="45"/>
    </location>
</feature>
<evidence type="ECO:0000313" key="2">
    <source>
        <dbReference type="EMBL" id="MFC4023270.1"/>
    </source>
</evidence>
<keyword evidence="3" id="KW-1185">Reference proteome</keyword>
<reference evidence="3" key="1">
    <citation type="journal article" date="2019" name="Int. J. Syst. Evol. Microbiol.">
        <title>The Global Catalogue of Microorganisms (GCM) 10K type strain sequencing project: providing services to taxonomists for standard genome sequencing and annotation.</title>
        <authorList>
            <consortium name="The Broad Institute Genomics Platform"/>
            <consortium name="The Broad Institute Genome Sequencing Center for Infectious Disease"/>
            <person name="Wu L."/>
            <person name="Ma J."/>
        </authorList>
    </citation>
    <scope>NUCLEOTIDE SEQUENCE [LARGE SCALE GENOMIC DNA]</scope>
    <source>
        <strain evidence="3">IBRC-M 10703</strain>
    </source>
</reference>
<accession>A0ABV8GTQ7</accession>